<dbReference type="Gene3D" id="3.40.50.1580">
    <property type="entry name" value="Nucleoside phosphorylase domain"/>
    <property type="match status" value="1"/>
</dbReference>
<evidence type="ECO:0000313" key="4">
    <source>
        <dbReference type="Proteomes" id="UP000249008"/>
    </source>
</evidence>
<dbReference type="KEGG" id="ful:C4N20_13095"/>
<keyword evidence="3" id="KW-0326">Glycosidase</keyword>
<protein>
    <submittedName>
        <fullName evidence="3">5'-methylthioadenosine/S-adenosylhomocysteine nucleosidase</fullName>
        <ecNumber evidence="3">3.2.2.9</ecNumber>
    </submittedName>
</protein>
<keyword evidence="1" id="KW-0732">Signal</keyword>
<feature type="signal peptide" evidence="1">
    <location>
        <begin position="1"/>
        <end position="21"/>
    </location>
</feature>
<evidence type="ECO:0000313" key="3">
    <source>
        <dbReference type="EMBL" id="SQJ01273.1"/>
    </source>
</evidence>
<keyword evidence="3" id="KW-0378">Hydrolase</keyword>
<feature type="domain" description="Nucleoside phosphorylase" evidence="2">
    <location>
        <begin position="37"/>
        <end position="282"/>
    </location>
</feature>
<dbReference type="GO" id="GO:0008782">
    <property type="term" value="F:adenosylhomocysteine nucleosidase activity"/>
    <property type="evidence" value="ECO:0007669"/>
    <property type="project" value="UniProtKB-EC"/>
</dbReference>
<dbReference type="AlphaFoldDB" id="A0AAX2J9Y0"/>
<dbReference type="RefSeq" id="WP_005977978.1">
    <property type="nucleotide sequence ID" value="NZ_CABKNW010000002.1"/>
</dbReference>
<accession>A0AAX2J9Y0</accession>
<dbReference type="EMBL" id="LS483487">
    <property type="protein sequence ID" value="SQJ01273.1"/>
    <property type="molecule type" value="Genomic_DNA"/>
</dbReference>
<reference evidence="3 4" key="1">
    <citation type="submission" date="2018-06" db="EMBL/GenBank/DDBJ databases">
        <authorList>
            <consortium name="Pathogen Informatics"/>
            <person name="Doyle S."/>
        </authorList>
    </citation>
    <scope>NUCLEOTIDE SEQUENCE [LARGE SCALE GENOMIC DNA]</scope>
    <source>
        <strain evidence="3 4">NCTC12112</strain>
    </source>
</reference>
<dbReference type="PANTHER" id="PTHR46832:SF1">
    <property type="entry name" value="5'-METHYLTHIOADENOSINE_S-ADENOSYLHOMOCYSTEINE NUCLEOSIDASE"/>
    <property type="match status" value="1"/>
</dbReference>
<dbReference type="GO" id="GO:0008930">
    <property type="term" value="F:methylthioadenosine nucleosidase activity"/>
    <property type="evidence" value="ECO:0007669"/>
    <property type="project" value="TreeGrafter"/>
</dbReference>
<proteinExistence type="predicted"/>
<dbReference type="InterPro" id="IPR000845">
    <property type="entry name" value="Nucleoside_phosphorylase_d"/>
</dbReference>
<dbReference type="CDD" id="cd09008">
    <property type="entry name" value="MTAN"/>
    <property type="match status" value="1"/>
</dbReference>
<feature type="chain" id="PRO_5043713120" evidence="1">
    <location>
        <begin position="22"/>
        <end position="287"/>
    </location>
</feature>
<dbReference type="GeneID" id="78455755"/>
<dbReference type="SUPFAM" id="SSF53167">
    <property type="entry name" value="Purine and uridine phosphorylases"/>
    <property type="match status" value="1"/>
</dbReference>
<organism evidence="3 4">
    <name type="scientific">Fusobacterium ulcerans</name>
    <dbReference type="NCBI Taxonomy" id="861"/>
    <lineage>
        <taxon>Bacteria</taxon>
        <taxon>Fusobacteriati</taxon>
        <taxon>Fusobacteriota</taxon>
        <taxon>Fusobacteriia</taxon>
        <taxon>Fusobacteriales</taxon>
        <taxon>Fusobacteriaceae</taxon>
        <taxon>Fusobacterium</taxon>
    </lineage>
</organism>
<sequence>MKNLFKKVLLLMVLSASAVYAQVKSVTVPSHSVPKQPIIIQGPMPIEAQNLAARLENVREERTGNYIFYIGTLEGYPVIVTKTSKGMENTAAATAIAIERFKPAAIINQGTSGGHDKSLNVGDIVLGKRTFNAGNFKTLTKNEKEGSNPFEWLPMDVMASEGSAGEGTDAEKVRYYEGNPMLLKAANAVKSQYKRGKVVEGTVASANFWNNEIDRINWLHEEFGSSVEEMEAASAALICEAYKVPFLTVRVLSNNKTNGGKYDPSTAKDCQDYVEKIVKEYIKMLEK</sequence>
<dbReference type="GO" id="GO:0005829">
    <property type="term" value="C:cytosol"/>
    <property type="evidence" value="ECO:0007669"/>
    <property type="project" value="TreeGrafter"/>
</dbReference>
<dbReference type="GO" id="GO:0019284">
    <property type="term" value="P:L-methionine salvage from S-adenosylmethionine"/>
    <property type="evidence" value="ECO:0007669"/>
    <property type="project" value="TreeGrafter"/>
</dbReference>
<dbReference type="PANTHER" id="PTHR46832">
    <property type="entry name" value="5'-METHYLTHIOADENOSINE/S-ADENOSYLHOMOCYSTEINE NUCLEOSIDASE"/>
    <property type="match status" value="1"/>
</dbReference>
<evidence type="ECO:0000256" key="1">
    <source>
        <dbReference type="SAM" id="SignalP"/>
    </source>
</evidence>
<name>A0AAX2J9Y0_9FUSO</name>
<evidence type="ECO:0000259" key="2">
    <source>
        <dbReference type="Pfam" id="PF01048"/>
    </source>
</evidence>
<dbReference type="Proteomes" id="UP000249008">
    <property type="component" value="Chromosome 1"/>
</dbReference>
<gene>
    <name evidence="3" type="primary">mtnN_2</name>
    <name evidence="3" type="ORF">NCTC12112_01183</name>
</gene>
<dbReference type="EC" id="3.2.2.9" evidence="3"/>
<dbReference type="Pfam" id="PF01048">
    <property type="entry name" value="PNP_UDP_1"/>
    <property type="match status" value="1"/>
</dbReference>
<dbReference type="InterPro" id="IPR035994">
    <property type="entry name" value="Nucleoside_phosphorylase_sf"/>
</dbReference>
<dbReference type="GO" id="GO:0009116">
    <property type="term" value="P:nucleoside metabolic process"/>
    <property type="evidence" value="ECO:0007669"/>
    <property type="project" value="InterPro"/>
</dbReference>